<dbReference type="InParanoid" id="A7EY97"/>
<name>A7EY97_SCLS1</name>
<reference evidence="2" key="1">
    <citation type="journal article" date="2011" name="PLoS Genet.">
        <title>Genomic analysis of the necrotrophic fungal pathogens Sclerotinia sclerotiorum and Botrytis cinerea.</title>
        <authorList>
            <person name="Amselem J."/>
            <person name="Cuomo C.A."/>
            <person name="van Kan J.A."/>
            <person name="Viaud M."/>
            <person name="Benito E.P."/>
            <person name="Couloux A."/>
            <person name="Coutinho P.M."/>
            <person name="de Vries R.P."/>
            <person name="Dyer P.S."/>
            <person name="Fillinger S."/>
            <person name="Fournier E."/>
            <person name="Gout L."/>
            <person name="Hahn M."/>
            <person name="Kohn L."/>
            <person name="Lapalu N."/>
            <person name="Plummer K.M."/>
            <person name="Pradier J.M."/>
            <person name="Quevillon E."/>
            <person name="Sharon A."/>
            <person name="Simon A."/>
            <person name="ten Have A."/>
            <person name="Tudzynski B."/>
            <person name="Tudzynski P."/>
            <person name="Wincker P."/>
            <person name="Andrew M."/>
            <person name="Anthouard V."/>
            <person name="Beever R.E."/>
            <person name="Beffa R."/>
            <person name="Benoit I."/>
            <person name="Bouzid O."/>
            <person name="Brault B."/>
            <person name="Chen Z."/>
            <person name="Choquer M."/>
            <person name="Collemare J."/>
            <person name="Cotton P."/>
            <person name="Danchin E.G."/>
            <person name="Da Silva C."/>
            <person name="Gautier A."/>
            <person name="Giraud C."/>
            <person name="Giraud T."/>
            <person name="Gonzalez C."/>
            <person name="Grossetete S."/>
            <person name="Guldener U."/>
            <person name="Henrissat B."/>
            <person name="Howlett B.J."/>
            <person name="Kodira C."/>
            <person name="Kretschmer M."/>
            <person name="Lappartient A."/>
            <person name="Leroch M."/>
            <person name="Levis C."/>
            <person name="Mauceli E."/>
            <person name="Neuveglise C."/>
            <person name="Oeser B."/>
            <person name="Pearson M."/>
            <person name="Poulain J."/>
            <person name="Poussereau N."/>
            <person name="Quesneville H."/>
            <person name="Rascle C."/>
            <person name="Schumacher J."/>
            <person name="Segurens B."/>
            <person name="Sexton A."/>
            <person name="Silva E."/>
            <person name="Sirven C."/>
            <person name="Soanes D.M."/>
            <person name="Talbot N.J."/>
            <person name="Templeton M."/>
            <person name="Yandava C."/>
            <person name="Yarden O."/>
            <person name="Zeng Q."/>
            <person name="Rollins J.A."/>
            <person name="Lebrun M.H."/>
            <person name="Dickman M."/>
        </authorList>
    </citation>
    <scope>NUCLEOTIDE SEQUENCE [LARGE SCALE GENOMIC DNA]</scope>
    <source>
        <strain evidence="2">ATCC 18683 / 1980 / Ss-1</strain>
    </source>
</reference>
<dbReference type="HOGENOM" id="CLU_2832727_0_0_1"/>
<dbReference type="KEGG" id="ssl:SS1G_10312"/>
<protein>
    <submittedName>
        <fullName evidence="1">Uncharacterized protein</fullName>
    </submittedName>
</protein>
<organism evidence="1 2">
    <name type="scientific">Sclerotinia sclerotiorum (strain ATCC 18683 / 1980 / Ss-1)</name>
    <name type="common">White mold</name>
    <name type="synonym">Whetzelinia sclerotiorum</name>
    <dbReference type="NCBI Taxonomy" id="665079"/>
    <lineage>
        <taxon>Eukaryota</taxon>
        <taxon>Fungi</taxon>
        <taxon>Dikarya</taxon>
        <taxon>Ascomycota</taxon>
        <taxon>Pezizomycotina</taxon>
        <taxon>Leotiomycetes</taxon>
        <taxon>Helotiales</taxon>
        <taxon>Sclerotiniaceae</taxon>
        <taxon>Sclerotinia</taxon>
    </lineage>
</organism>
<dbReference type="AlphaFoldDB" id="A7EY97"/>
<evidence type="ECO:0000313" key="2">
    <source>
        <dbReference type="Proteomes" id="UP000001312"/>
    </source>
</evidence>
<sequence length="66" mass="7433">MDTCSASTTSTTQCIALYRQDIYRSIKSHSQKISPTFQLLVLTLGLRFVRTIITLWASITLPAQQN</sequence>
<keyword evidence="2" id="KW-1185">Reference proteome</keyword>
<evidence type="ECO:0000313" key="1">
    <source>
        <dbReference type="EMBL" id="EDN94439.1"/>
    </source>
</evidence>
<accession>A7EY97</accession>
<gene>
    <name evidence="1" type="ORF">SS1G_10312</name>
</gene>
<dbReference type="GeneID" id="5484659"/>
<dbReference type="EMBL" id="CH476635">
    <property type="protein sequence ID" value="EDN94439.1"/>
    <property type="molecule type" value="Genomic_DNA"/>
</dbReference>
<proteinExistence type="predicted"/>
<dbReference type="Proteomes" id="UP000001312">
    <property type="component" value="Unassembled WGS sequence"/>
</dbReference>
<dbReference type="RefSeq" id="XP_001588765.1">
    <property type="nucleotide sequence ID" value="XM_001588715.1"/>
</dbReference>